<comment type="caution">
    <text evidence="1">The sequence shown here is derived from an EMBL/GenBank/DDBJ whole genome shotgun (WGS) entry which is preliminary data.</text>
</comment>
<dbReference type="Proteomes" id="UP000027190">
    <property type="component" value="Unassembled WGS sequence"/>
</dbReference>
<organism evidence="1 2">
    <name type="scientific">Hyphomonas chukchiensis</name>
    <dbReference type="NCBI Taxonomy" id="1280947"/>
    <lineage>
        <taxon>Bacteria</taxon>
        <taxon>Pseudomonadati</taxon>
        <taxon>Pseudomonadota</taxon>
        <taxon>Alphaproteobacteria</taxon>
        <taxon>Hyphomonadales</taxon>
        <taxon>Hyphomonadaceae</taxon>
        <taxon>Hyphomonas</taxon>
    </lineage>
</organism>
<name>A0A062ULD2_9PROT</name>
<evidence type="ECO:0000313" key="1">
    <source>
        <dbReference type="EMBL" id="KCZ56940.1"/>
    </source>
</evidence>
<gene>
    <name evidence="1" type="ORF">HY30_17775</name>
</gene>
<evidence type="ECO:0000313" key="2">
    <source>
        <dbReference type="Proteomes" id="UP000027190"/>
    </source>
</evidence>
<protein>
    <submittedName>
        <fullName evidence="1">Uncharacterized protein</fullName>
    </submittedName>
</protein>
<dbReference type="PATRIC" id="fig|1280947.3.peg.2408"/>
<dbReference type="AlphaFoldDB" id="A0A062ULD2"/>
<keyword evidence="2" id="KW-1185">Reference proteome</keyword>
<dbReference type="RefSeq" id="WP_034740681.1">
    <property type="nucleotide sequence ID" value="NZ_AWFG01000034.1"/>
</dbReference>
<accession>A0A062ULD2</accession>
<sequence>MNHPVDIERLRIFMTQSGFVALDCENLSAEDNARLFGDDGVCGPVALHALVCEMLALQSAAPGEADMAALTGLADSLRSCLDEVGAALANQRGA</sequence>
<dbReference type="eggNOG" id="ENOG5033YW3">
    <property type="taxonomic scope" value="Bacteria"/>
</dbReference>
<proteinExistence type="predicted"/>
<reference evidence="1 2" key="1">
    <citation type="journal article" date="2014" name="Antonie Van Leeuwenhoek">
        <title>Hyphomonas beringensis sp. nov. and Hyphomonas chukchiensis sp. nov., isolated from surface seawater of the Bering Sea and Chukchi Sea.</title>
        <authorList>
            <person name="Li C."/>
            <person name="Lai Q."/>
            <person name="Li G."/>
            <person name="Dong C."/>
            <person name="Wang J."/>
            <person name="Liao Y."/>
            <person name="Shao Z."/>
        </authorList>
    </citation>
    <scope>NUCLEOTIDE SEQUENCE [LARGE SCALE GENOMIC DNA]</scope>
    <source>
        <strain evidence="1 2">BH-BN04-4</strain>
    </source>
</reference>
<dbReference type="EMBL" id="AWFG01000034">
    <property type="protein sequence ID" value="KCZ56940.1"/>
    <property type="molecule type" value="Genomic_DNA"/>
</dbReference>
<dbReference type="OrthoDB" id="8480427at2"/>